<gene>
    <name evidence="1" type="ORF">ENT99_05585</name>
</gene>
<name>A0A832ARX8_9CREN</name>
<dbReference type="AlphaFoldDB" id="A0A832ARX8"/>
<accession>A0A832ARX8</accession>
<comment type="caution">
    <text evidence="1">The sequence shown here is derived from an EMBL/GenBank/DDBJ whole genome shotgun (WGS) entry which is preliminary data.</text>
</comment>
<proteinExistence type="predicted"/>
<organism evidence="1">
    <name type="scientific">Ignisphaera aggregans</name>
    <dbReference type="NCBI Taxonomy" id="334771"/>
    <lineage>
        <taxon>Archaea</taxon>
        <taxon>Thermoproteota</taxon>
        <taxon>Thermoprotei</taxon>
        <taxon>Desulfurococcales</taxon>
        <taxon>Desulfurococcaceae</taxon>
        <taxon>Ignisphaera</taxon>
    </lineage>
</organism>
<sequence length="66" mass="8027">MNYSQESEETCGWIMRCTICGTTWILEVSFDIRDTKRLYHFCRKCRSNTFHEVLERKEKRSKSETK</sequence>
<protein>
    <submittedName>
        <fullName evidence="1">Uncharacterized protein</fullName>
    </submittedName>
</protein>
<evidence type="ECO:0000313" key="1">
    <source>
        <dbReference type="EMBL" id="HFQ79155.1"/>
    </source>
</evidence>
<dbReference type="EMBL" id="DTAU01000106">
    <property type="protein sequence ID" value="HFQ79155.1"/>
    <property type="molecule type" value="Genomic_DNA"/>
</dbReference>
<reference evidence="1" key="1">
    <citation type="journal article" date="2020" name="mSystems">
        <title>Genome- and Community-Level Interaction Insights into Carbon Utilization and Element Cycling Functions of Hydrothermarchaeota in Hydrothermal Sediment.</title>
        <authorList>
            <person name="Zhou Z."/>
            <person name="Liu Y."/>
            <person name="Xu W."/>
            <person name="Pan J."/>
            <person name="Luo Z.H."/>
            <person name="Li M."/>
        </authorList>
    </citation>
    <scope>NUCLEOTIDE SEQUENCE</scope>
    <source>
        <strain evidence="1">SpSt-629</strain>
    </source>
</reference>